<evidence type="ECO:0000313" key="5">
    <source>
        <dbReference type="EMBL" id="CAI9784245.1"/>
    </source>
</evidence>
<dbReference type="Proteomes" id="UP000834106">
    <property type="component" value="Chromosome 20"/>
</dbReference>
<evidence type="ECO:0000256" key="2">
    <source>
        <dbReference type="ARBA" id="ARBA00023015"/>
    </source>
</evidence>
<reference evidence="5" key="1">
    <citation type="submission" date="2023-05" db="EMBL/GenBank/DDBJ databases">
        <authorList>
            <person name="Huff M."/>
        </authorList>
    </citation>
    <scope>NUCLEOTIDE SEQUENCE</scope>
</reference>
<dbReference type="InterPro" id="IPR040356">
    <property type="entry name" value="SPEAR"/>
</dbReference>
<evidence type="ECO:0000256" key="1">
    <source>
        <dbReference type="ARBA" id="ARBA00022491"/>
    </source>
</evidence>
<keyword evidence="2" id="KW-0805">Transcription regulation</keyword>
<proteinExistence type="predicted"/>
<feature type="compositionally biased region" description="Gly residues" evidence="4">
    <location>
        <begin position="9"/>
        <end position="27"/>
    </location>
</feature>
<name>A0AAD2AF54_9LAMI</name>
<evidence type="ECO:0000313" key="6">
    <source>
        <dbReference type="Proteomes" id="UP000834106"/>
    </source>
</evidence>
<dbReference type="EMBL" id="OU503055">
    <property type="protein sequence ID" value="CAI9784245.1"/>
    <property type="molecule type" value="Genomic_DNA"/>
</dbReference>
<organism evidence="5 6">
    <name type="scientific">Fraxinus pennsylvanica</name>
    <dbReference type="NCBI Taxonomy" id="56036"/>
    <lineage>
        <taxon>Eukaryota</taxon>
        <taxon>Viridiplantae</taxon>
        <taxon>Streptophyta</taxon>
        <taxon>Embryophyta</taxon>
        <taxon>Tracheophyta</taxon>
        <taxon>Spermatophyta</taxon>
        <taxon>Magnoliopsida</taxon>
        <taxon>eudicotyledons</taxon>
        <taxon>Gunneridae</taxon>
        <taxon>Pentapetalae</taxon>
        <taxon>asterids</taxon>
        <taxon>lamiids</taxon>
        <taxon>Lamiales</taxon>
        <taxon>Oleaceae</taxon>
        <taxon>Oleeae</taxon>
        <taxon>Fraxinus</taxon>
    </lineage>
</organism>
<feature type="region of interest" description="Disordered" evidence="4">
    <location>
        <begin position="1"/>
        <end position="39"/>
    </location>
</feature>
<gene>
    <name evidence="5" type="ORF">FPE_LOCUS31675</name>
</gene>
<dbReference type="PANTHER" id="PTHR33388:SF1">
    <property type="entry name" value="PROTEIN SPEAR2"/>
    <property type="match status" value="1"/>
</dbReference>
<sequence length="402" mass="43577">MGVDMSSCSGGGNNGDGGGGGGDGGGNSKKVKQKKVPQRGLGVAQLEKIRLEEQQKNDAALLAANLLAKSIVSPSSNSIPLVPPSPNDLASPNSSYNLSQSIPYIEFLHPNSVRFSKPLNVSGGETGLEHSSWSKLWNGEYNLEGRDLHRFTIRPHTNFPYESNPPGFLPRPSAQQSVHQFQPPASSSMVNASSGISSSSVLNFQMEPPSNQSYLGNNYRPFWPEEEKMVGIKRSYPISMETPPAPSFQGKFLPTHLIAISGSDESGSCSNGCITQMEPSIKKCSREGPLTPNPLLERNPNEVTRENRGLNVDFLTLAPPAASSPLSSEHKHPFAFLGHHEQELSDFKYIHSQGRAKDPDRGSTQQPPFTFFPSKVQIGQGSSCFDYGNGEKQETIDLNLKL</sequence>
<keyword evidence="1" id="KW-0678">Repressor</keyword>
<accession>A0AAD2AF54</accession>
<dbReference type="AlphaFoldDB" id="A0AAD2AF54"/>
<keyword evidence="6" id="KW-1185">Reference proteome</keyword>
<dbReference type="PANTHER" id="PTHR33388">
    <property type="entry name" value="OS01G0212500 PROTEIN"/>
    <property type="match status" value="1"/>
</dbReference>
<dbReference type="GO" id="GO:0003700">
    <property type="term" value="F:DNA-binding transcription factor activity"/>
    <property type="evidence" value="ECO:0007669"/>
    <property type="project" value="InterPro"/>
</dbReference>
<protein>
    <submittedName>
        <fullName evidence="5">Uncharacterized protein</fullName>
    </submittedName>
</protein>
<evidence type="ECO:0000256" key="4">
    <source>
        <dbReference type="SAM" id="MobiDB-lite"/>
    </source>
</evidence>
<evidence type="ECO:0000256" key="3">
    <source>
        <dbReference type="ARBA" id="ARBA00023163"/>
    </source>
</evidence>
<keyword evidence="3" id="KW-0804">Transcription</keyword>